<feature type="compositionally biased region" description="Polar residues" evidence="1">
    <location>
        <begin position="34"/>
        <end position="44"/>
    </location>
</feature>
<feature type="region of interest" description="Disordered" evidence="1">
    <location>
        <begin position="31"/>
        <end position="56"/>
    </location>
</feature>
<accession>A0A0E9T595</accession>
<reference evidence="2" key="2">
    <citation type="journal article" date="2015" name="Fish Shellfish Immunol.">
        <title>Early steps in the European eel (Anguilla anguilla)-Vibrio vulnificus interaction in the gills: Role of the RtxA13 toxin.</title>
        <authorList>
            <person name="Callol A."/>
            <person name="Pajuelo D."/>
            <person name="Ebbesson L."/>
            <person name="Teles M."/>
            <person name="MacKenzie S."/>
            <person name="Amaro C."/>
        </authorList>
    </citation>
    <scope>NUCLEOTIDE SEQUENCE</scope>
</reference>
<dbReference type="EMBL" id="GBXM01059761">
    <property type="protein sequence ID" value="JAH48816.1"/>
    <property type="molecule type" value="Transcribed_RNA"/>
</dbReference>
<name>A0A0E9T595_ANGAN</name>
<proteinExistence type="predicted"/>
<sequence length="88" mass="9688">MAASNPSLRGTVRLERLRGEVTVIGTEEEHIAEHQTNTQNFPNRTQEEGGMRGGPPKSAVFTALTVNSVNNMGEQRSMERFLTTGETK</sequence>
<dbReference type="AlphaFoldDB" id="A0A0E9T595"/>
<evidence type="ECO:0000256" key="1">
    <source>
        <dbReference type="SAM" id="MobiDB-lite"/>
    </source>
</evidence>
<reference evidence="2" key="1">
    <citation type="submission" date="2014-11" db="EMBL/GenBank/DDBJ databases">
        <authorList>
            <person name="Amaro Gonzalez C."/>
        </authorList>
    </citation>
    <scope>NUCLEOTIDE SEQUENCE</scope>
</reference>
<protein>
    <submittedName>
        <fullName evidence="2">Uncharacterized protein</fullName>
    </submittedName>
</protein>
<evidence type="ECO:0000313" key="2">
    <source>
        <dbReference type="EMBL" id="JAH48816.1"/>
    </source>
</evidence>
<organism evidence="2">
    <name type="scientific">Anguilla anguilla</name>
    <name type="common">European freshwater eel</name>
    <name type="synonym">Muraena anguilla</name>
    <dbReference type="NCBI Taxonomy" id="7936"/>
    <lineage>
        <taxon>Eukaryota</taxon>
        <taxon>Metazoa</taxon>
        <taxon>Chordata</taxon>
        <taxon>Craniata</taxon>
        <taxon>Vertebrata</taxon>
        <taxon>Euteleostomi</taxon>
        <taxon>Actinopterygii</taxon>
        <taxon>Neopterygii</taxon>
        <taxon>Teleostei</taxon>
        <taxon>Anguilliformes</taxon>
        <taxon>Anguillidae</taxon>
        <taxon>Anguilla</taxon>
    </lineage>
</organism>